<dbReference type="InterPro" id="IPR018488">
    <property type="entry name" value="cNMP-bd_CS"/>
</dbReference>
<dbReference type="PROSITE" id="PS50042">
    <property type="entry name" value="CNMP_BINDING_3"/>
    <property type="match status" value="2"/>
</dbReference>
<feature type="domain" description="Cyclic nucleotide-binding" evidence="2">
    <location>
        <begin position="38"/>
        <end position="167"/>
    </location>
</feature>
<feature type="region of interest" description="Disordered" evidence="1">
    <location>
        <begin position="433"/>
        <end position="453"/>
    </location>
</feature>
<evidence type="ECO:0000313" key="3">
    <source>
        <dbReference type="EMBL" id="OWF52277.1"/>
    </source>
</evidence>
<evidence type="ECO:0000256" key="1">
    <source>
        <dbReference type="SAM" id="MobiDB-lite"/>
    </source>
</evidence>
<feature type="region of interest" description="Disordered" evidence="1">
    <location>
        <begin position="469"/>
        <end position="541"/>
    </location>
</feature>
<dbReference type="Gene3D" id="2.60.120.10">
    <property type="entry name" value="Jelly Rolls"/>
    <property type="match status" value="2"/>
</dbReference>
<dbReference type="CDD" id="cd00038">
    <property type="entry name" value="CAP_ED"/>
    <property type="match status" value="2"/>
</dbReference>
<feature type="compositionally biased region" description="Polar residues" evidence="1">
    <location>
        <begin position="485"/>
        <end position="504"/>
    </location>
</feature>
<dbReference type="SUPFAM" id="SSF51206">
    <property type="entry name" value="cAMP-binding domain-like"/>
    <property type="match status" value="2"/>
</dbReference>
<sequence length="622" mass="71545">MGSTQYEKVVAVISKRPELRQDFEIQGLLLWLRKKSQLFSQLKTDYLKDIVRNCGMVSYDKEEMIIKQGERGDCFYIILDGKISIFILNKDKDADDDDRAMEEIGSRTPEGKLDKSKLGNFVTHLGSGVPFGEVALMSDDCIRTASIISEEKTDLLVVDRALYNRAVKIVLAKEFEEKVEFIKTNPLFANWAPRYRKQLTMAMYKETLPYDSVLVRQGGPVTNIYFVISGQVEIQIDPSHHQVQYPRIFMEAQDESDRLIRKHERIRPPTEAQYSTFVKKKDSTKYSKLCILGINESIGEVEVLLDLPTYTQTAVCTEKTDVLVLERKHYERLFVRRHPRTIEAMRGMFKVKLETRMNLLTNKEELPFLNLLKDRIDSYNNPKPSADKKKKELTSASAAEKEFLNHKGPLIDIYGPGSVFYMIRVREKHKQKYKAHKERGNFKKPLTNDNGHLHSVRVPHTLLMAAQMSGATRDSDALSERSEQPTRIVSSRLPSARSLPQRNARSFRRIQSAHRATESDDKQENDDSEKNNDLEDDDDLDIAKSLPDTRQATVMFPDTKEDMALTSLEERVREWLDKGNTSRGCAQVAQLRRLPMQNSKQPCHKTYLRPLVMKSKMAAMVS</sequence>
<dbReference type="InterPro" id="IPR018490">
    <property type="entry name" value="cNMP-bd_dom_sf"/>
</dbReference>
<dbReference type="InterPro" id="IPR014710">
    <property type="entry name" value="RmlC-like_jellyroll"/>
</dbReference>
<name>A0A210QU71_MIZYE</name>
<comment type="caution">
    <text evidence="3">The sequence shown here is derived from an EMBL/GenBank/DDBJ whole genome shotgun (WGS) entry which is preliminary data.</text>
</comment>
<feature type="compositionally biased region" description="Basic and acidic residues" evidence="1">
    <location>
        <begin position="473"/>
        <end position="484"/>
    </location>
</feature>
<dbReference type="PROSITE" id="PS00888">
    <property type="entry name" value="CNMP_BINDING_1"/>
    <property type="match status" value="1"/>
</dbReference>
<dbReference type="AlphaFoldDB" id="A0A210QU71"/>
<dbReference type="GO" id="GO:0016301">
    <property type="term" value="F:kinase activity"/>
    <property type="evidence" value="ECO:0007669"/>
    <property type="project" value="UniProtKB-KW"/>
</dbReference>
<dbReference type="STRING" id="6573.A0A210QU71"/>
<dbReference type="Pfam" id="PF00027">
    <property type="entry name" value="cNMP_binding"/>
    <property type="match status" value="1"/>
</dbReference>
<evidence type="ECO:0000259" key="2">
    <source>
        <dbReference type="PROSITE" id="PS50042"/>
    </source>
</evidence>
<dbReference type="SMART" id="SM00100">
    <property type="entry name" value="cNMP"/>
    <property type="match status" value="2"/>
</dbReference>
<organism evidence="3 4">
    <name type="scientific">Mizuhopecten yessoensis</name>
    <name type="common">Japanese scallop</name>
    <name type="synonym">Patinopecten yessoensis</name>
    <dbReference type="NCBI Taxonomy" id="6573"/>
    <lineage>
        <taxon>Eukaryota</taxon>
        <taxon>Metazoa</taxon>
        <taxon>Spiralia</taxon>
        <taxon>Lophotrochozoa</taxon>
        <taxon>Mollusca</taxon>
        <taxon>Bivalvia</taxon>
        <taxon>Autobranchia</taxon>
        <taxon>Pteriomorphia</taxon>
        <taxon>Pectinida</taxon>
        <taxon>Pectinoidea</taxon>
        <taxon>Pectinidae</taxon>
        <taxon>Mizuhopecten</taxon>
    </lineage>
</organism>
<reference evidence="3 4" key="1">
    <citation type="journal article" date="2017" name="Nat. Ecol. Evol.">
        <title>Scallop genome provides insights into evolution of bilaterian karyotype and development.</title>
        <authorList>
            <person name="Wang S."/>
            <person name="Zhang J."/>
            <person name="Jiao W."/>
            <person name="Li J."/>
            <person name="Xun X."/>
            <person name="Sun Y."/>
            <person name="Guo X."/>
            <person name="Huan P."/>
            <person name="Dong B."/>
            <person name="Zhang L."/>
            <person name="Hu X."/>
            <person name="Sun X."/>
            <person name="Wang J."/>
            <person name="Zhao C."/>
            <person name="Wang Y."/>
            <person name="Wang D."/>
            <person name="Huang X."/>
            <person name="Wang R."/>
            <person name="Lv J."/>
            <person name="Li Y."/>
            <person name="Zhang Z."/>
            <person name="Liu B."/>
            <person name="Lu W."/>
            <person name="Hui Y."/>
            <person name="Liang J."/>
            <person name="Zhou Z."/>
            <person name="Hou R."/>
            <person name="Li X."/>
            <person name="Liu Y."/>
            <person name="Li H."/>
            <person name="Ning X."/>
            <person name="Lin Y."/>
            <person name="Zhao L."/>
            <person name="Xing Q."/>
            <person name="Dou J."/>
            <person name="Li Y."/>
            <person name="Mao J."/>
            <person name="Guo H."/>
            <person name="Dou H."/>
            <person name="Li T."/>
            <person name="Mu C."/>
            <person name="Jiang W."/>
            <person name="Fu Q."/>
            <person name="Fu X."/>
            <person name="Miao Y."/>
            <person name="Liu J."/>
            <person name="Yu Q."/>
            <person name="Li R."/>
            <person name="Liao H."/>
            <person name="Li X."/>
            <person name="Kong Y."/>
            <person name="Jiang Z."/>
            <person name="Chourrout D."/>
            <person name="Li R."/>
            <person name="Bao Z."/>
        </authorList>
    </citation>
    <scope>NUCLEOTIDE SEQUENCE [LARGE SCALE GENOMIC DNA]</scope>
    <source>
        <strain evidence="3 4">PY_sf001</strain>
    </source>
</reference>
<proteinExistence type="predicted"/>
<keyword evidence="3" id="KW-0418">Kinase</keyword>
<dbReference type="InterPro" id="IPR000595">
    <property type="entry name" value="cNMP-bd_dom"/>
</dbReference>
<dbReference type="PROSITE" id="PS00889">
    <property type="entry name" value="CNMP_BINDING_2"/>
    <property type="match status" value="1"/>
</dbReference>
<keyword evidence="4" id="KW-1185">Reference proteome</keyword>
<dbReference type="Proteomes" id="UP000242188">
    <property type="component" value="Unassembled WGS sequence"/>
</dbReference>
<dbReference type="EMBL" id="NEDP02001857">
    <property type="protein sequence ID" value="OWF52277.1"/>
    <property type="molecule type" value="Genomic_DNA"/>
</dbReference>
<gene>
    <name evidence="3" type="ORF">KP79_PYT04116</name>
</gene>
<dbReference type="PANTHER" id="PTHR23011:SF28">
    <property type="entry name" value="CYCLIC NUCLEOTIDE-BINDING DOMAIN CONTAINING PROTEIN"/>
    <property type="match status" value="1"/>
</dbReference>
<dbReference type="OrthoDB" id="2021138at2759"/>
<protein>
    <submittedName>
        <fullName evidence="3">cAMP-dependent protein kinase regulatory subunit</fullName>
    </submittedName>
</protein>
<feature type="domain" description="Cyclic nucleotide-binding" evidence="2">
    <location>
        <begin position="187"/>
        <end position="334"/>
    </location>
</feature>
<keyword evidence="3" id="KW-0808">Transferase</keyword>
<evidence type="ECO:0000313" key="4">
    <source>
        <dbReference type="Proteomes" id="UP000242188"/>
    </source>
</evidence>
<dbReference type="PANTHER" id="PTHR23011">
    <property type="entry name" value="CYCLIC NUCLEOTIDE-BINDING DOMAIN CONTAINING PROTEIN"/>
    <property type="match status" value="1"/>
</dbReference>
<accession>A0A210QU71</accession>